<dbReference type="InterPro" id="IPR038670">
    <property type="entry name" value="HslJ-like_sf"/>
</dbReference>
<dbReference type="Gene3D" id="2.40.128.270">
    <property type="match status" value="1"/>
</dbReference>
<dbReference type="RefSeq" id="WP_091237554.1">
    <property type="nucleotide sequence ID" value="NZ_FNAG01000001.1"/>
</dbReference>
<dbReference type="PANTHER" id="PTHR35535">
    <property type="entry name" value="HEAT SHOCK PROTEIN HSLJ"/>
    <property type="match status" value="1"/>
</dbReference>
<evidence type="ECO:0000313" key="4">
    <source>
        <dbReference type="Proteomes" id="UP000199603"/>
    </source>
</evidence>
<feature type="domain" description="DUF306" evidence="2">
    <location>
        <begin position="57"/>
        <end position="160"/>
    </location>
</feature>
<keyword evidence="3" id="KW-0346">Stress response</keyword>
<accession>A0A1G6RVC7</accession>
<keyword evidence="1" id="KW-0732">Signal</keyword>
<organism evidence="3 4">
    <name type="scientific">Aquimonas voraii</name>
    <dbReference type="NCBI Taxonomy" id="265719"/>
    <lineage>
        <taxon>Bacteria</taxon>
        <taxon>Pseudomonadati</taxon>
        <taxon>Pseudomonadota</taxon>
        <taxon>Gammaproteobacteria</taxon>
        <taxon>Lysobacterales</taxon>
        <taxon>Lysobacteraceae</taxon>
        <taxon>Aquimonas</taxon>
    </lineage>
</organism>
<dbReference type="STRING" id="265719.SAMN04488509_10190"/>
<dbReference type="Proteomes" id="UP000199603">
    <property type="component" value="Unassembled WGS sequence"/>
</dbReference>
<dbReference type="Pfam" id="PF03724">
    <property type="entry name" value="META"/>
    <property type="match status" value="1"/>
</dbReference>
<dbReference type="InterPro" id="IPR005184">
    <property type="entry name" value="DUF306_Meta_HslJ"/>
</dbReference>
<evidence type="ECO:0000259" key="2">
    <source>
        <dbReference type="Pfam" id="PF03724"/>
    </source>
</evidence>
<gene>
    <name evidence="3" type="ORF">SAMN04488509_10190</name>
</gene>
<dbReference type="EMBL" id="FNAG01000001">
    <property type="protein sequence ID" value="SDD07886.1"/>
    <property type="molecule type" value="Genomic_DNA"/>
</dbReference>
<evidence type="ECO:0000313" key="3">
    <source>
        <dbReference type="EMBL" id="SDD07886.1"/>
    </source>
</evidence>
<feature type="chain" id="PRO_5011557196" evidence="1">
    <location>
        <begin position="18"/>
        <end position="180"/>
    </location>
</feature>
<dbReference type="AlphaFoldDB" id="A0A1G6RVC7"/>
<sequence length="180" mass="18236">MNSLRAVLLAPLLVALAACGFSETPSPSTAEAPAPAAPAADVVAAAAPAVAQVLEPGKSWALVEASDDTLMSAAAEAGIFIEVQDARIVGYGGCNRFSVPLQRGEGSSIKLEAVVASKRACASEALNTAEQTFLQTLGAAQSFELREEGLYLRTADGAELKFSAGRPGGVEGEASQAEGT</sequence>
<protein>
    <submittedName>
        <fullName evidence="3">Heat shock protein HslJ</fullName>
    </submittedName>
</protein>
<keyword evidence="4" id="KW-1185">Reference proteome</keyword>
<dbReference type="PROSITE" id="PS51257">
    <property type="entry name" value="PROKAR_LIPOPROTEIN"/>
    <property type="match status" value="1"/>
</dbReference>
<dbReference type="PANTHER" id="PTHR35535:SF1">
    <property type="entry name" value="HEAT SHOCK PROTEIN HSLJ"/>
    <property type="match status" value="1"/>
</dbReference>
<feature type="signal peptide" evidence="1">
    <location>
        <begin position="1"/>
        <end position="17"/>
    </location>
</feature>
<proteinExistence type="predicted"/>
<name>A0A1G6RVC7_9GAMM</name>
<dbReference type="InterPro" id="IPR053147">
    <property type="entry name" value="Hsp_HslJ-like"/>
</dbReference>
<evidence type="ECO:0000256" key="1">
    <source>
        <dbReference type="SAM" id="SignalP"/>
    </source>
</evidence>
<reference evidence="3 4" key="1">
    <citation type="submission" date="2016-10" db="EMBL/GenBank/DDBJ databases">
        <authorList>
            <person name="de Groot N.N."/>
        </authorList>
    </citation>
    <scope>NUCLEOTIDE SEQUENCE [LARGE SCALE GENOMIC DNA]</scope>
    <source>
        <strain evidence="3 4">DSM 16957</strain>
    </source>
</reference>